<keyword evidence="9" id="KW-1185">Reference proteome</keyword>
<evidence type="ECO:0000259" key="6">
    <source>
        <dbReference type="PROSITE" id="PS50207"/>
    </source>
</evidence>
<feature type="domain" description="Caspase family p20" evidence="7">
    <location>
        <begin position="35"/>
        <end position="160"/>
    </location>
</feature>
<dbReference type="InterPro" id="IPR015917">
    <property type="entry name" value="Pept_C14A"/>
</dbReference>
<keyword evidence="2" id="KW-0645">Protease</keyword>
<evidence type="ECO:0000256" key="5">
    <source>
        <dbReference type="RuleBase" id="RU003971"/>
    </source>
</evidence>
<gene>
    <name evidence="8" type="ORF">V5799_019270</name>
</gene>
<dbReference type="SMART" id="SM00115">
    <property type="entry name" value="CASc"/>
    <property type="match status" value="1"/>
</dbReference>
<name>A0AAQ4EX97_AMBAM</name>
<dbReference type="InterPro" id="IPR002138">
    <property type="entry name" value="Pept_C14_p10"/>
</dbReference>
<comment type="similarity">
    <text evidence="1 5">Belongs to the peptidase C14A family.</text>
</comment>
<feature type="non-terminal residue" evidence="8">
    <location>
        <position position="1"/>
    </location>
</feature>
<reference evidence="8 9" key="1">
    <citation type="journal article" date="2023" name="Arcadia Sci">
        <title>De novo assembly of a long-read Amblyomma americanum tick genome.</title>
        <authorList>
            <person name="Chou S."/>
            <person name="Poskanzer K.E."/>
            <person name="Rollins M."/>
            <person name="Thuy-Boun P.S."/>
        </authorList>
    </citation>
    <scope>NUCLEOTIDE SEQUENCE [LARGE SCALE GENOMIC DNA]</scope>
    <source>
        <strain evidence="8">F_SG_1</strain>
        <tissue evidence="8">Salivary glands</tissue>
    </source>
</reference>
<evidence type="ECO:0008006" key="10">
    <source>
        <dbReference type="Google" id="ProtNLM"/>
    </source>
</evidence>
<evidence type="ECO:0000313" key="8">
    <source>
        <dbReference type="EMBL" id="KAK8779389.1"/>
    </source>
</evidence>
<comment type="caution">
    <text evidence="8">The sequence shown here is derived from an EMBL/GenBank/DDBJ whole genome shotgun (WGS) entry which is preliminary data.</text>
</comment>
<dbReference type="PRINTS" id="PR00376">
    <property type="entry name" value="IL1BCENZYME"/>
</dbReference>
<dbReference type="Proteomes" id="UP001321473">
    <property type="component" value="Unassembled WGS sequence"/>
</dbReference>
<organism evidence="8 9">
    <name type="scientific">Amblyomma americanum</name>
    <name type="common">Lone star tick</name>
    <dbReference type="NCBI Taxonomy" id="6943"/>
    <lineage>
        <taxon>Eukaryota</taxon>
        <taxon>Metazoa</taxon>
        <taxon>Ecdysozoa</taxon>
        <taxon>Arthropoda</taxon>
        <taxon>Chelicerata</taxon>
        <taxon>Arachnida</taxon>
        <taxon>Acari</taxon>
        <taxon>Parasitiformes</taxon>
        <taxon>Ixodida</taxon>
        <taxon>Ixodoidea</taxon>
        <taxon>Ixodidae</taxon>
        <taxon>Amblyomminae</taxon>
        <taxon>Amblyomma</taxon>
    </lineage>
</organism>
<evidence type="ECO:0000256" key="4">
    <source>
        <dbReference type="ARBA" id="ARBA00022801"/>
    </source>
</evidence>
<dbReference type="GO" id="GO:0006508">
    <property type="term" value="P:proteolysis"/>
    <property type="evidence" value="ECO:0007669"/>
    <property type="project" value="UniProtKB-KW"/>
</dbReference>
<dbReference type="InterPro" id="IPR029030">
    <property type="entry name" value="Caspase-like_dom_sf"/>
</dbReference>
<dbReference type="PROSITE" id="PS50208">
    <property type="entry name" value="CASPASE_P20"/>
    <property type="match status" value="1"/>
</dbReference>
<dbReference type="InterPro" id="IPR011600">
    <property type="entry name" value="Pept_C14_caspase"/>
</dbReference>
<dbReference type="EMBL" id="JARKHS020009862">
    <property type="protein sequence ID" value="KAK8779389.1"/>
    <property type="molecule type" value="Genomic_DNA"/>
</dbReference>
<evidence type="ECO:0000256" key="2">
    <source>
        <dbReference type="ARBA" id="ARBA00022670"/>
    </source>
</evidence>
<accession>A0AAQ4EX97</accession>
<evidence type="ECO:0000256" key="1">
    <source>
        <dbReference type="ARBA" id="ARBA00010134"/>
    </source>
</evidence>
<dbReference type="PROSITE" id="PS50207">
    <property type="entry name" value="CASPASE_P10"/>
    <property type="match status" value="1"/>
</dbReference>
<dbReference type="InterPro" id="IPR002398">
    <property type="entry name" value="Pept_C14"/>
</dbReference>
<sequence length="220" mass="24982">LRLLGKEIYLQFRHQVAPEEIWDRWIDLYKMRRWPRGLCIIIGNIVFNGLAEEREGCLEDVKRMRGLFMALHFNCVVATNLKAAEMKKLLKWAAEQCDDSTDDCLVAVLMSHGEENCIYGADYEPLHLYYDVYEQFNNDNCPQLKGKPKLFFVQACRGENYSCGTTAVPKNSDSGSLSAGPCNASQASKIPERRDTWSDMYIAYATIPGYVALRNAESGS</sequence>
<dbReference type="InterPro" id="IPR033139">
    <property type="entry name" value="Caspase_cys_AS"/>
</dbReference>
<keyword evidence="4" id="KW-0378">Hydrolase</keyword>
<dbReference type="InterPro" id="IPR001309">
    <property type="entry name" value="Pept_C14_p20"/>
</dbReference>
<evidence type="ECO:0000259" key="7">
    <source>
        <dbReference type="PROSITE" id="PS50208"/>
    </source>
</evidence>
<dbReference type="Gene3D" id="3.40.50.1460">
    <property type="match status" value="1"/>
</dbReference>
<protein>
    <recommendedName>
        <fullName evidence="10">Caspase</fullName>
    </recommendedName>
</protein>
<feature type="non-terminal residue" evidence="8">
    <location>
        <position position="220"/>
    </location>
</feature>
<dbReference type="PROSITE" id="PS01122">
    <property type="entry name" value="CASPASE_CYS"/>
    <property type="match status" value="1"/>
</dbReference>
<dbReference type="Pfam" id="PF00656">
    <property type="entry name" value="Peptidase_C14"/>
    <property type="match status" value="1"/>
</dbReference>
<dbReference type="AlphaFoldDB" id="A0AAQ4EX97"/>
<dbReference type="GO" id="GO:0004197">
    <property type="term" value="F:cysteine-type endopeptidase activity"/>
    <property type="evidence" value="ECO:0007669"/>
    <property type="project" value="InterPro"/>
</dbReference>
<feature type="domain" description="Caspase family p10" evidence="6">
    <location>
        <begin position="198"/>
        <end position="220"/>
    </location>
</feature>
<evidence type="ECO:0000256" key="3">
    <source>
        <dbReference type="ARBA" id="ARBA00022703"/>
    </source>
</evidence>
<dbReference type="PANTHER" id="PTHR47901">
    <property type="entry name" value="CASPASE RECRUITMENT DOMAIN-CONTAINING PROTEIN 18"/>
    <property type="match status" value="1"/>
</dbReference>
<dbReference type="SUPFAM" id="SSF52129">
    <property type="entry name" value="Caspase-like"/>
    <property type="match status" value="1"/>
</dbReference>
<keyword evidence="3" id="KW-0053">Apoptosis</keyword>
<dbReference type="PANTHER" id="PTHR47901:SF8">
    <property type="entry name" value="CASPASE-3"/>
    <property type="match status" value="1"/>
</dbReference>
<evidence type="ECO:0000313" key="9">
    <source>
        <dbReference type="Proteomes" id="UP001321473"/>
    </source>
</evidence>
<dbReference type="GO" id="GO:0006915">
    <property type="term" value="P:apoptotic process"/>
    <property type="evidence" value="ECO:0007669"/>
    <property type="project" value="UniProtKB-KW"/>
</dbReference>
<proteinExistence type="inferred from homology"/>